<dbReference type="EMBL" id="FOMJ01000007">
    <property type="protein sequence ID" value="SFD64881.1"/>
    <property type="molecule type" value="Genomic_DNA"/>
</dbReference>
<dbReference type="NCBIfam" id="TIGR00462">
    <property type="entry name" value="genX"/>
    <property type="match status" value="1"/>
</dbReference>
<dbReference type="GO" id="GO:0005829">
    <property type="term" value="C:cytosol"/>
    <property type="evidence" value="ECO:0007669"/>
    <property type="project" value="TreeGrafter"/>
</dbReference>
<evidence type="ECO:0000313" key="5">
    <source>
        <dbReference type="EMBL" id="SFD64881.1"/>
    </source>
</evidence>
<dbReference type="GO" id="GO:0006430">
    <property type="term" value="P:lysyl-tRNA aminoacylation"/>
    <property type="evidence" value="ECO:0007669"/>
    <property type="project" value="InterPro"/>
</dbReference>
<gene>
    <name evidence="5" type="ORF">SAMN05660831_02003</name>
</gene>
<keyword evidence="2" id="KW-0547">Nucleotide-binding</keyword>
<dbReference type="RefSeq" id="WP_093428642.1">
    <property type="nucleotide sequence ID" value="NZ_FOMJ01000007.1"/>
</dbReference>
<evidence type="ECO:0000259" key="4">
    <source>
        <dbReference type="PROSITE" id="PS50862"/>
    </source>
</evidence>
<evidence type="ECO:0000256" key="1">
    <source>
        <dbReference type="ARBA" id="ARBA00022598"/>
    </source>
</evidence>
<evidence type="ECO:0000256" key="2">
    <source>
        <dbReference type="ARBA" id="ARBA00022741"/>
    </source>
</evidence>
<dbReference type="Pfam" id="PF00152">
    <property type="entry name" value="tRNA-synt_2"/>
    <property type="match status" value="1"/>
</dbReference>
<dbReference type="NCBIfam" id="NF006828">
    <property type="entry name" value="PRK09350.1"/>
    <property type="match status" value="1"/>
</dbReference>
<feature type="domain" description="Aminoacyl-transfer RNA synthetases class-II family profile" evidence="4">
    <location>
        <begin position="20"/>
        <end position="319"/>
    </location>
</feature>
<name>A0A1I1U1X9_9GAMM</name>
<dbReference type="InterPro" id="IPR004364">
    <property type="entry name" value="Aa-tRNA-synt_II"/>
</dbReference>
<dbReference type="Proteomes" id="UP000198611">
    <property type="component" value="Unassembled WGS sequence"/>
</dbReference>
<dbReference type="STRING" id="1123397.SAMN05660831_02003"/>
<dbReference type="PRINTS" id="PR00982">
    <property type="entry name" value="TRNASYNTHLYS"/>
</dbReference>
<evidence type="ECO:0000256" key="3">
    <source>
        <dbReference type="ARBA" id="ARBA00022840"/>
    </source>
</evidence>
<dbReference type="SUPFAM" id="SSF55681">
    <property type="entry name" value="Class II aaRS and biotin synthetases"/>
    <property type="match status" value="1"/>
</dbReference>
<keyword evidence="5" id="KW-0030">Aminoacyl-tRNA synthetase</keyword>
<dbReference type="Gene3D" id="3.30.930.10">
    <property type="entry name" value="Bira Bifunctional Protein, Domain 2"/>
    <property type="match status" value="1"/>
</dbReference>
<protein>
    <submittedName>
        <fullName evidence="5">Lysyl-tRNA synthetase, class 2</fullName>
    </submittedName>
</protein>
<dbReference type="GO" id="GO:0004824">
    <property type="term" value="F:lysine-tRNA ligase activity"/>
    <property type="evidence" value="ECO:0007669"/>
    <property type="project" value="InterPro"/>
</dbReference>
<dbReference type="PANTHER" id="PTHR42918:SF6">
    <property type="entry name" value="ELONGATION FACTOR P--(R)-BETA-LYSINE LIGASE"/>
    <property type="match status" value="1"/>
</dbReference>
<proteinExistence type="predicted"/>
<dbReference type="OrthoDB" id="9802326at2"/>
<dbReference type="InterPro" id="IPR004525">
    <property type="entry name" value="EpmA"/>
</dbReference>
<accession>A0A1I1U1X9</accession>
<sequence>MAADWRPTADRAALAAAAAVRRRLRDFLEARGYLEVETPQLSAAANPDPAVEPFSVAGDAGPLWLATSPEFPMKRLLAADSGPIYQMARAFRREEQGRRHNPEFTLLEWYAPGVAPAAFIAEAVALAAAGLGAEPAVTRLSYADAFHQACGVDPHRADAGELAEAARAAGLVVTGLEGEGDPRPWRHLLQACLVEPALAERGLVVVSDFPADDAALARLRPADDPKEPAVAERFEIYLHGLELANGYHELADPAEQRRRFEDDNDRRRLAGQQPLPVDEHLLAALEAGLPDACGMAMGVDRLIMAATGAVAIEGVLAFPVDRA</sequence>
<keyword evidence="6" id="KW-1185">Reference proteome</keyword>
<dbReference type="GO" id="GO:0005524">
    <property type="term" value="F:ATP binding"/>
    <property type="evidence" value="ECO:0007669"/>
    <property type="project" value="UniProtKB-KW"/>
</dbReference>
<keyword evidence="3" id="KW-0067">ATP-binding</keyword>
<dbReference type="PROSITE" id="PS50862">
    <property type="entry name" value="AA_TRNA_LIGASE_II"/>
    <property type="match status" value="1"/>
</dbReference>
<dbReference type="PANTHER" id="PTHR42918">
    <property type="entry name" value="LYSYL-TRNA SYNTHETASE"/>
    <property type="match status" value="1"/>
</dbReference>
<dbReference type="AlphaFoldDB" id="A0A1I1U1X9"/>
<dbReference type="InterPro" id="IPR045864">
    <property type="entry name" value="aa-tRNA-synth_II/BPL/LPL"/>
</dbReference>
<evidence type="ECO:0000313" key="6">
    <source>
        <dbReference type="Proteomes" id="UP000198611"/>
    </source>
</evidence>
<dbReference type="InterPro" id="IPR006195">
    <property type="entry name" value="aa-tRNA-synth_II"/>
</dbReference>
<keyword evidence="1" id="KW-0436">Ligase</keyword>
<dbReference type="InterPro" id="IPR018149">
    <property type="entry name" value="Lys-tRNA-synth_II_C"/>
</dbReference>
<organism evidence="5 6">
    <name type="scientific">Thiohalospira halophila DSM 15071</name>
    <dbReference type="NCBI Taxonomy" id="1123397"/>
    <lineage>
        <taxon>Bacteria</taxon>
        <taxon>Pseudomonadati</taxon>
        <taxon>Pseudomonadota</taxon>
        <taxon>Gammaproteobacteria</taxon>
        <taxon>Thiohalospirales</taxon>
        <taxon>Thiohalospiraceae</taxon>
        <taxon>Thiohalospira</taxon>
    </lineage>
</organism>
<dbReference type="GO" id="GO:0000049">
    <property type="term" value="F:tRNA binding"/>
    <property type="evidence" value="ECO:0007669"/>
    <property type="project" value="TreeGrafter"/>
</dbReference>
<reference evidence="5 6" key="1">
    <citation type="submission" date="2016-10" db="EMBL/GenBank/DDBJ databases">
        <authorList>
            <person name="de Groot N.N."/>
        </authorList>
    </citation>
    <scope>NUCLEOTIDE SEQUENCE [LARGE SCALE GENOMIC DNA]</scope>
    <source>
        <strain evidence="5 6">HL3</strain>
    </source>
</reference>